<evidence type="ECO:0000313" key="4">
    <source>
        <dbReference type="Proteomes" id="UP000249915"/>
    </source>
</evidence>
<dbReference type="Pfam" id="PF07593">
    <property type="entry name" value="UnbV_ASPIC"/>
    <property type="match status" value="1"/>
</dbReference>
<dbReference type="InterPro" id="IPR011519">
    <property type="entry name" value="UnbV_ASPIC"/>
</dbReference>
<gene>
    <name evidence="3" type="ORF">BAY60_06465</name>
</gene>
<sequence>MDRTCPGGTVTTTVRSWLRRRVAMLAALLSCVLVWQLAQLPSTSAAESERLAEAYQFSAHPVSPADRADDRQVRQVAPAYEEIKGWVSSVGASTALLATDSGSVSRDICLVDPRTDTVTVRPAPTTGQRFAPFTLHPESLPYESYVAPMGCLPADLNEDGWQDVVVYYWGRSPVIFLRTPDTAPSADGFTARELASPPQIWNTNAATVADFDGDGHLDLFFGNYFPDGARVLDPEADQASLVMTDSLSDARNSGTHRMFRFAGTESGAVPGVRFEEVSTAFDGTAGSAWTLAAGAQDVSGDGLADLYIANDFGPDQLLVNDSTPGRIRFDEVTGQRHALSPKSKVVGRDSFKGMGIAFGDVDVDGDTDMLVSNITEPYALHESNFAFLRKDDPGLLANGVAPFDDASERLGLSRTGWSWDVKIADFANSGNPNVLYATGFLRGETGRWVQMQEAAMSNDLIMAHPALWPRFGPGDDLSGHNTNKFFARGADGRYVEIGGLVGVGTDAVSRAFAIGDVDTDGRLDFVTANQWTRSDFYHNTSEVGDFLGLRLRQPARGGDCDGGDNGRTRPAIGAEASVQRPDGPALSQQVYPANGHNGVNAPDLHFGLGTAGDEPLPVTVRWRTGCGELRSDTVRLRPGWHELVLNADGTAQEVRR</sequence>
<dbReference type="AlphaFoldDB" id="A0A2V4BMU2"/>
<dbReference type="InterPro" id="IPR027039">
    <property type="entry name" value="Crtac1"/>
</dbReference>
<dbReference type="OrthoDB" id="9816120at2"/>
<dbReference type="PANTHER" id="PTHR16026">
    <property type="entry name" value="CARTILAGE ACIDIC PROTEIN 1"/>
    <property type="match status" value="1"/>
</dbReference>
<reference evidence="3 4" key="1">
    <citation type="submission" date="2016-07" db="EMBL/GenBank/DDBJ databases">
        <title>Draft genome sequence of Prauserella muralis DSM 45305, isolated from a mould-covered wall in an indoor environment.</title>
        <authorList>
            <person name="Ruckert C."/>
            <person name="Albersmeier A."/>
            <person name="Jiang C.-L."/>
            <person name="Jiang Y."/>
            <person name="Kalinowski J."/>
            <person name="Schneider O."/>
            <person name="Winkler A."/>
            <person name="Zotchev S.B."/>
        </authorList>
    </citation>
    <scope>NUCLEOTIDE SEQUENCE [LARGE SCALE GENOMIC DNA]</scope>
    <source>
        <strain evidence="3 4">DSM 45305</strain>
    </source>
</reference>
<keyword evidence="1" id="KW-0732">Signal</keyword>
<dbReference type="SUPFAM" id="SSF69318">
    <property type="entry name" value="Integrin alpha N-terminal domain"/>
    <property type="match status" value="1"/>
</dbReference>
<protein>
    <recommendedName>
        <fullName evidence="2">ASPIC/UnbV domain-containing protein</fullName>
    </recommendedName>
</protein>
<dbReference type="InterPro" id="IPR028994">
    <property type="entry name" value="Integrin_alpha_N"/>
</dbReference>
<keyword evidence="4" id="KW-1185">Reference proteome</keyword>
<organism evidence="3 4">
    <name type="scientific">Prauserella muralis</name>
    <dbReference type="NCBI Taxonomy" id="588067"/>
    <lineage>
        <taxon>Bacteria</taxon>
        <taxon>Bacillati</taxon>
        <taxon>Actinomycetota</taxon>
        <taxon>Actinomycetes</taxon>
        <taxon>Pseudonocardiales</taxon>
        <taxon>Pseudonocardiaceae</taxon>
        <taxon>Prauserella</taxon>
    </lineage>
</organism>
<name>A0A2V4BMU2_9PSEU</name>
<dbReference type="InterPro" id="IPR013517">
    <property type="entry name" value="FG-GAP"/>
</dbReference>
<comment type="caution">
    <text evidence="3">The sequence shown here is derived from an EMBL/GenBank/DDBJ whole genome shotgun (WGS) entry which is preliminary data.</text>
</comment>
<proteinExistence type="predicted"/>
<dbReference type="Proteomes" id="UP000249915">
    <property type="component" value="Unassembled WGS sequence"/>
</dbReference>
<evidence type="ECO:0000256" key="1">
    <source>
        <dbReference type="ARBA" id="ARBA00022729"/>
    </source>
</evidence>
<dbReference type="PANTHER" id="PTHR16026:SF0">
    <property type="entry name" value="CARTILAGE ACIDIC PROTEIN 1"/>
    <property type="match status" value="1"/>
</dbReference>
<evidence type="ECO:0000313" key="3">
    <source>
        <dbReference type="EMBL" id="PXY31963.1"/>
    </source>
</evidence>
<dbReference type="Pfam" id="PF13517">
    <property type="entry name" value="FG-GAP_3"/>
    <property type="match status" value="1"/>
</dbReference>
<dbReference type="Gene3D" id="2.130.10.130">
    <property type="entry name" value="Integrin alpha, N-terminal"/>
    <property type="match status" value="1"/>
</dbReference>
<accession>A0A2V4BMU2</accession>
<dbReference type="EMBL" id="MASW01000001">
    <property type="protein sequence ID" value="PXY31963.1"/>
    <property type="molecule type" value="Genomic_DNA"/>
</dbReference>
<evidence type="ECO:0000259" key="2">
    <source>
        <dbReference type="Pfam" id="PF07593"/>
    </source>
</evidence>
<feature type="domain" description="ASPIC/UnbV" evidence="2">
    <location>
        <begin position="571"/>
        <end position="625"/>
    </location>
</feature>